<sequence>MLDFASDALRRIGLNNLNAARLAVLPATDTMRPMRIAAIHGEWITVHDGDAGHQARALPRLLASLASDHDTLAVGDWIVVDDLAGEHWIAARAEPLTQLARRANDGRRQVLASNIDTALLVMGLDLDFNLRRLERYIAIVQSAGIAPVIVLTKADLAEDAGERVAAVERRLPGGMPVIALNALSGEAAALLQPWLGTGQTLCLLGASGTGKSTLTNTLAAAGQESAVKTGGTRKGDGRGMHTTTARSLHRCANGACIIDTPGLRTWRPDADETTLSATFDDIAALALHCQFRDCRHELEPDCAVRAGTDPDRLANYHKLLRDARRGEQTPLDRIAARAKWKVISKAAHRHMREKGKP</sequence>
<dbReference type="Proteomes" id="UP000290637">
    <property type="component" value="Chromosome"/>
</dbReference>
<evidence type="ECO:0000256" key="5">
    <source>
        <dbReference type="ARBA" id="ARBA00022741"/>
    </source>
</evidence>
<feature type="binding site" evidence="10">
    <location>
        <begin position="205"/>
        <end position="213"/>
    </location>
    <ligand>
        <name>GTP</name>
        <dbReference type="ChEBI" id="CHEBI:37565"/>
    </ligand>
</feature>
<protein>
    <recommendedName>
        <fullName evidence="10">Small ribosomal subunit biogenesis GTPase RsgA</fullName>
        <ecNumber evidence="10">3.6.1.-</ecNumber>
    </recommendedName>
</protein>
<dbReference type="PROSITE" id="PS51721">
    <property type="entry name" value="G_CP"/>
    <property type="match status" value="1"/>
</dbReference>
<comment type="cofactor">
    <cofactor evidence="10">
        <name>Zn(2+)</name>
        <dbReference type="ChEBI" id="CHEBI:29105"/>
    </cofactor>
    <text evidence="10">Binds 1 zinc ion per subunit.</text>
</comment>
<dbReference type="NCBIfam" id="TIGR00157">
    <property type="entry name" value="ribosome small subunit-dependent GTPase A"/>
    <property type="match status" value="1"/>
</dbReference>
<dbReference type="GO" id="GO:0042274">
    <property type="term" value="P:ribosomal small subunit biogenesis"/>
    <property type="evidence" value="ECO:0007669"/>
    <property type="project" value="UniProtKB-UniRule"/>
</dbReference>
<dbReference type="PANTHER" id="PTHR32120:SF10">
    <property type="entry name" value="SMALL RIBOSOMAL SUBUNIT BIOGENESIS GTPASE RSGA"/>
    <property type="match status" value="1"/>
</dbReference>
<proteinExistence type="inferred from homology"/>
<keyword evidence="5 10" id="KW-0547">Nucleotide-binding</keyword>
<gene>
    <name evidence="10 13" type="primary">rsgA</name>
    <name evidence="13" type="ORF">EWM63_12700</name>
</gene>
<keyword evidence="9 10" id="KW-0342">GTP-binding</keyword>
<dbReference type="Gene3D" id="3.40.50.300">
    <property type="entry name" value="P-loop containing nucleotide triphosphate hydrolases"/>
    <property type="match status" value="1"/>
</dbReference>
<dbReference type="PANTHER" id="PTHR32120">
    <property type="entry name" value="SMALL RIBOSOMAL SUBUNIT BIOGENESIS GTPASE RSGA"/>
    <property type="match status" value="1"/>
</dbReference>
<feature type="binding site" evidence="10">
    <location>
        <position position="289"/>
    </location>
    <ligand>
        <name>Zn(2+)</name>
        <dbReference type="ChEBI" id="CHEBI:29105"/>
    </ligand>
</feature>
<dbReference type="GO" id="GO:0003924">
    <property type="term" value="F:GTPase activity"/>
    <property type="evidence" value="ECO:0007669"/>
    <property type="project" value="UniProtKB-UniRule"/>
</dbReference>
<evidence type="ECO:0000256" key="8">
    <source>
        <dbReference type="ARBA" id="ARBA00022884"/>
    </source>
</evidence>
<keyword evidence="7 10" id="KW-0862">Zinc</keyword>
<dbReference type="EMBL" id="CP035913">
    <property type="protein sequence ID" value="QBE63728.1"/>
    <property type="molecule type" value="Genomic_DNA"/>
</dbReference>
<feature type="domain" description="CP-type G" evidence="12">
    <location>
        <begin position="103"/>
        <end position="266"/>
    </location>
</feature>
<name>A0A4P6KZH8_9BURK</name>
<evidence type="ECO:0000256" key="4">
    <source>
        <dbReference type="ARBA" id="ARBA00022730"/>
    </source>
</evidence>
<dbReference type="GO" id="GO:0046872">
    <property type="term" value="F:metal ion binding"/>
    <property type="evidence" value="ECO:0007669"/>
    <property type="project" value="UniProtKB-KW"/>
</dbReference>
<feature type="binding site" evidence="10">
    <location>
        <position position="294"/>
    </location>
    <ligand>
        <name>Zn(2+)</name>
        <dbReference type="ChEBI" id="CHEBI:29105"/>
    </ligand>
</feature>
<dbReference type="RefSeq" id="WP_130186849.1">
    <property type="nucleotide sequence ID" value="NZ_CP035913.1"/>
</dbReference>
<dbReference type="HAMAP" id="MF_01820">
    <property type="entry name" value="GTPase_RsgA"/>
    <property type="match status" value="1"/>
</dbReference>
<dbReference type="GO" id="GO:0005525">
    <property type="term" value="F:GTP binding"/>
    <property type="evidence" value="ECO:0007669"/>
    <property type="project" value="UniProtKB-UniRule"/>
</dbReference>
<dbReference type="InterPro" id="IPR027417">
    <property type="entry name" value="P-loop_NTPase"/>
</dbReference>
<comment type="function">
    <text evidence="10">One of several proteins that assist in the late maturation steps of the functional core of the 30S ribosomal subunit. Helps release RbfA from mature subunits. May play a role in the assembly of ribosomal proteins into the subunit. Circularly permuted GTPase that catalyzes slow GTP hydrolysis, GTPase activity is stimulated by the 30S ribosomal subunit.</text>
</comment>
<dbReference type="InterPro" id="IPR004881">
    <property type="entry name" value="Ribosome_biogen_GTPase_RsgA"/>
</dbReference>
<evidence type="ECO:0000259" key="11">
    <source>
        <dbReference type="PROSITE" id="PS50936"/>
    </source>
</evidence>
<evidence type="ECO:0000259" key="12">
    <source>
        <dbReference type="PROSITE" id="PS51721"/>
    </source>
</evidence>
<dbReference type="InterPro" id="IPR010914">
    <property type="entry name" value="RsgA_GTPase_dom"/>
</dbReference>
<accession>A0A4P6KZH8</accession>
<evidence type="ECO:0000313" key="13">
    <source>
        <dbReference type="EMBL" id="QBE63728.1"/>
    </source>
</evidence>
<keyword evidence="6 10" id="KW-0378">Hydrolase</keyword>
<reference evidence="13 14" key="1">
    <citation type="submission" date="2019-02" db="EMBL/GenBank/DDBJ databases">
        <title>Draft Genome Sequences of Six Type Strains of the Genus Massilia.</title>
        <authorList>
            <person name="Miess H."/>
            <person name="Frediansyhah A."/>
            <person name="Gross H."/>
        </authorList>
    </citation>
    <scope>NUCLEOTIDE SEQUENCE [LARGE SCALE GENOMIC DNA]</scope>
    <source>
        <strain evidence="13 14">DSM 17473</strain>
    </source>
</reference>
<keyword evidence="2 10" id="KW-0690">Ribosome biogenesis</keyword>
<dbReference type="SUPFAM" id="SSF52540">
    <property type="entry name" value="P-loop containing nucleoside triphosphate hydrolases"/>
    <property type="match status" value="1"/>
</dbReference>
<dbReference type="PROSITE" id="PS50936">
    <property type="entry name" value="ENGC_GTPASE"/>
    <property type="match status" value="1"/>
</dbReference>
<dbReference type="OrthoDB" id="9809485at2"/>
<dbReference type="GO" id="GO:0005737">
    <property type="term" value="C:cytoplasm"/>
    <property type="evidence" value="ECO:0007669"/>
    <property type="project" value="UniProtKB-SubCell"/>
</dbReference>
<feature type="binding site" evidence="10">
    <location>
        <begin position="152"/>
        <end position="155"/>
    </location>
    <ligand>
        <name>GTP</name>
        <dbReference type="ChEBI" id="CHEBI:37565"/>
    </ligand>
</feature>
<dbReference type="CDD" id="cd01854">
    <property type="entry name" value="YjeQ_EngC"/>
    <property type="match status" value="1"/>
</dbReference>
<evidence type="ECO:0000256" key="10">
    <source>
        <dbReference type="HAMAP-Rule" id="MF_01820"/>
    </source>
</evidence>
<evidence type="ECO:0000256" key="6">
    <source>
        <dbReference type="ARBA" id="ARBA00022801"/>
    </source>
</evidence>
<keyword evidence="1 10" id="KW-0963">Cytoplasm</keyword>
<dbReference type="Pfam" id="PF03193">
    <property type="entry name" value="RsgA_GTPase"/>
    <property type="match status" value="1"/>
</dbReference>
<keyword evidence="3 10" id="KW-0479">Metal-binding</keyword>
<evidence type="ECO:0000256" key="7">
    <source>
        <dbReference type="ARBA" id="ARBA00022833"/>
    </source>
</evidence>
<evidence type="ECO:0000313" key="14">
    <source>
        <dbReference type="Proteomes" id="UP000290637"/>
    </source>
</evidence>
<evidence type="ECO:0000256" key="2">
    <source>
        <dbReference type="ARBA" id="ARBA00022517"/>
    </source>
</evidence>
<dbReference type="Gene3D" id="1.10.40.50">
    <property type="entry name" value="Probable gtpase engc, domain 3"/>
    <property type="match status" value="1"/>
</dbReference>
<feature type="binding site" evidence="10">
    <location>
        <position position="302"/>
    </location>
    <ligand>
        <name>Zn(2+)</name>
        <dbReference type="ChEBI" id="CHEBI:29105"/>
    </ligand>
</feature>
<comment type="subunit">
    <text evidence="10">Monomer. Associates with 30S ribosomal subunit, binds 16S rRNA.</text>
</comment>
<keyword evidence="8 10" id="KW-0694">RNA-binding</keyword>
<keyword evidence="14" id="KW-1185">Reference proteome</keyword>
<dbReference type="InterPro" id="IPR030378">
    <property type="entry name" value="G_CP_dom"/>
</dbReference>
<feature type="binding site" evidence="10">
    <location>
        <position position="296"/>
    </location>
    <ligand>
        <name>Zn(2+)</name>
        <dbReference type="ChEBI" id="CHEBI:29105"/>
    </ligand>
</feature>
<evidence type="ECO:0000256" key="1">
    <source>
        <dbReference type="ARBA" id="ARBA00022490"/>
    </source>
</evidence>
<dbReference type="KEGG" id="plue:EWM63_12700"/>
<dbReference type="EC" id="3.6.1.-" evidence="10"/>
<evidence type="ECO:0000256" key="9">
    <source>
        <dbReference type="ARBA" id="ARBA00023134"/>
    </source>
</evidence>
<comment type="similarity">
    <text evidence="10">Belongs to the TRAFAC class YlqF/YawG GTPase family. RsgA subfamily.</text>
</comment>
<comment type="subcellular location">
    <subcellularLocation>
        <location evidence="10">Cytoplasm</location>
    </subcellularLocation>
</comment>
<organism evidence="13 14">
    <name type="scientific">Pseudoduganella lutea</name>
    <dbReference type="NCBI Taxonomy" id="321985"/>
    <lineage>
        <taxon>Bacteria</taxon>
        <taxon>Pseudomonadati</taxon>
        <taxon>Pseudomonadota</taxon>
        <taxon>Betaproteobacteria</taxon>
        <taxon>Burkholderiales</taxon>
        <taxon>Oxalobacteraceae</taxon>
        <taxon>Telluria group</taxon>
        <taxon>Pseudoduganella</taxon>
    </lineage>
</organism>
<evidence type="ECO:0000256" key="3">
    <source>
        <dbReference type="ARBA" id="ARBA00022723"/>
    </source>
</evidence>
<dbReference type="GO" id="GO:0019843">
    <property type="term" value="F:rRNA binding"/>
    <property type="evidence" value="ECO:0007669"/>
    <property type="project" value="UniProtKB-KW"/>
</dbReference>
<dbReference type="AlphaFoldDB" id="A0A4P6KZH8"/>
<keyword evidence="4 10" id="KW-0699">rRNA-binding</keyword>
<feature type="domain" description="EngC GTPase" evidence="11">
    <location>
        <begin position="113"/>
        <end position="264"/>
    </location>
</feature>